<organism evidence="2 3">
    <name type="scientific">Alteromonas halophila</name>
    <dbReference type="NCBI Taxonomy" id="516698"/>
    <lineage>
        <taxon>Bacteria</taxon>
        <taxon>Pseudomonadati</taxon>
        <taxon>Pseudomonadota</taxon>
        <taxon>Gammaproteobacteria</taxon>
        <taxon>Alteromonadales</taxon>
        <taxon>Alteromonadaceae</taxon>
        <taxon>Alteromonas/Salinimonas group</taxon>
        <taxon>Alteromonas</taxon>
    </lineage>
</organism>
<comment type="caution">
    <text evidence="2">The sequence shown here is derived from an EMBL/GenBank/DDBJ whole genome shotgun (WGS) entry which is preliminary data.</text>
</comment>
<evidence type="ECO:0000313" key="3">
    <source>
        <dbReference type="Proteomes" id="UP000631300"/>
    </source>
</evidence>
<feature type="signal peptide" evidence="1">
    <location>
        <begin position="1"/>
        <end position="23"/>
    </location>
</feature>
<dbReference type="SUPFAM" id="SSF50965">
    <property type="entry name" value="Galactose oxidase, central domain"/>
    <property type="match status" value="1"/>
</dbReference>
<dbReference type="InterPro" id="IPR015915">
    <property type="entry name" value="Kelch-typ_b-propeller"/>
</dbReference>
<dbReference type="EMBL" id="BMXP01000005">
    <property type="protein sequence ID" value="GGW87886.1"/>
    <property type="molecule type" value="Genomic_DNA"/>
</dbReference>
<proteinExistence type="predicted"/>
<dbReference type="PANTHER" id="PTHR45632:SF24">
    <property type="entry name" value="GALACTOSE OXIDASE"/>
    <property type="match status" value="1"/>
</dbReference>
<gene>
    <name evidence="2" type="ORF">GCM10007391_22030</name>
</gene>
<feature type="chain" id="PRO_5037265662" description="Galactose oxidase" evidence="1">
    <location>
        <begin position="24"/>
        <end position="325"/>
    </location>
</feature>
<dbReference type="InterPro" id="IPR006652">
    <property type="entry name" value="Kelch_1"/>
</dbReference>
<dbReference type="Gene3D" id="2.120.10.80">
    <property type="entry name" value="Kelch-type beta propeller"/>
    <property type="match status" value="2"/>
</dbReference>
<dbReference type="SMART" id="SM00612">
    <property type="entry name" value="Kelch"/>
    <property type="match status" value="5"/>
</dbReference>
<dbReference type="Proteomes" id="UP000631300">
    <property type="component" value="Unassembled WGS sequence"/>
</dbReference>
<name>A0A918JP82_9ALTE</name>
<keyword evidence="3" id="KW-1185">Reference proteome</keyword>
<accession>A0A918JP82</accession>
<protein>
    <recommendedName>
        <fullName evidence="4">Galactose oxidase</fullName>
    </recommendedName>
</protein>
<dbReference type="InterPro" id="IPR011043">
    <property type="entry name" value="Gal_Oxase/kelch_b-propeller"/>
</dbReference>
<dbReference type="Pfam" id="PF24681">
    <property type="entry name" value="Kelch_KLHDC2_KLHL20_DRC7"/>
    <property type="match status" value="1"/>
</dbReference>
<dbReference type="PANTHER" id="PTHR45632">
    <property type="entry name" value="LD33804P"/>
    <property type="match status" value="1"/>
</dbReference>
<reference evidence="2" key="2">
    <citation type="submission" date="2020-09" db="EMBL/GenBank/DDBJ databases">
        <authorList>
            <person name="Sun Q."/>
            <person name="Kim S."/>
        </authorList>
    </citation>
    <scope>NUCLEOTIDE SEQUENCE</scope>
    <source>
        <strain evidence="2">KCTC 22164</strain>
    </source>
</reference>
<dbReference type="AlphaFoldDB" id="A0A918JP82"/>
<evidence type="ECO:0000256" key="1">
    <source>
        <dbReference type="SAM" id="SignalP"/>
    </source>
</evidence>
<sequence length="325" mass="34791">MVVSLAIRGTFLASLLFATAVSASWRDGPALPAPVQEIYPALWQGKLVVAGGLSGHAEGLTITDKVWQLGNKNWQALPALPEPRHHPFVVSLNNSLYAIGGFVTNERGQWANTADVLMLTDDGWQTRASMPVPLSETVTAVIDGKLHVAGGRTPTQQNGQWADSTDTNWHGVYDPQSNSWQQRTPLPKARNSACSALVNGKWHVIGGRTVNGGNSSQHDIYDARTNNWQQGEPLPQPQGGLACAALDGVIYVFGGEYFNNGGGVYPTVWAYDTGEQSWQSVSSMPVPRHGLGAVALEDRIWIIGGAAKAGANETSDRVSVFTPSP</sequence>
<evidence type="ECO:0000313" key="2">
    <source>
        <dbReference type="EMBL" id="GGW87886.1"/>
    </source>
</evidence>
<reference evidence="2" key="1">
    <citation type="journal article" date="2014" name="Int. J. Syst. Evol. Microbiol.">
        <title>Complete genome sequence of Corynebacterium casei LMG S-19264T (=DSM 44701T), isolated from a smear-ripened cheese.</title>
        <authorList>
            <consortium name="US DOE Joint Genome Institute (JGI-PGF)"/>
            <person name="Walter F."/>
            <person name="Albersmeier A."/>
            <person name="Kalinowski J."/>
            <person name="Ruckert C."/>
        </authorList>
    </citation>
    <scope>NUCLEOTIDE SEQUENCE</scope>
    <source>
        <strain evidence="2">KCTC 22164</strain>
    </source>
</reference>
<evidence type="ECO:0008006" key="4">
    <source>
        <dbReference type="Google" id="ProtNLM"/>
    </source>
</evidence>
<keyword evidence="1" id="KW-0732">Signal</keyword>
<dbReference type="RefSeq" id="WP_229805103.1">
    <property type="nucleotide sequence ID" value="NZ_BMXP01000005.1"/>
</dbReference>